<comment type="function">
    <text evidence="1">Involved in the assembly of lipopolysaccharide (LPS) at the surface of the outer membrane.</text>
</comment>
<comment type="similarity">
    <text evidence="1">Belongs to the LptD family.</text>
</comment>
<dbReference type="Pfam" id="PF19838">
    <property type="entry name" value="LptD_2"/>
    <property type="match status" value="1"/>
</dbReference>
<dbReference type="Gene3D" id="2.60.450.10">
    <property type="entry name" value="Lipopolysaccharide (LPS) transport protein A like domain"/>
    <property type="match status" value="1"/>
</dbReference>
<keyword evidence="1" id="KW-0472">Membrane</keyword>
<comment type="caution">
    <text evidence="1">Lacks conserved residue(s) required for the propagation of feature annotation.</text>
</comment>
<reference evidence="4 5" key="1">
    <citation type="submission" date="2020-08" db="EMBL/GenBank/DDBJ databases">
        <title>Genomic Encyclopedia of Type Strains, Phase IV (KMG-IV): sequencing the most valuable type-strain genomes for metagenomic binning, comparative biology and taxonomic classification.</title>
        <authorList>
            <person name="Goeker M."/>
        </authorList>
    </citation>
    <scope>NUCLEOTIDE SEQUENCE [LARGE SCALE GENOMIC DNA]</scope>
    <source>
        <strain evidence="4 5">DSM 103570</strain>
    </source>
</reference>
<dbReference type="AlphaFoldDB" id="A0A7W6H9C4"/>
<sequence precursor="true">MIPRGTDGRRRGIAGPRVKGFLLAGTAFCALGLASGIAHAQPALPTDIQAPENAQLFLEADTVTYDSESSVVTAGGGVQIDYGSYKLVAQKVVYDQNTRRLIATGDVELQQPDGNRIYADSIDITDDFRDGFVQALRIETPENTRFAAADAVRREGSVTTFQQGVYTACEACEENPERAPLWQVKARKIVWDQTQKEIRYYGAQFEFFGAPIAYLPYFQSPDPTVKRKSGFLPPAFRSSDELGYGLRVPYFFAIADDKDVTVAGTYYTKQGFLGEVEYRQAVENGYFTLQAAGIVQQDPDAFSGDNIYASNGDLLRASPDFANTERGMIGTTGKFALSDRWTFGWDVLAQSDDNFSRTYEIPGFSETLRTSEIYLTGLGDQSVFDLRAQKFDYQSTDPTFEDQQPYVLPTFDYQRIEQESVLGGEIQVDLNVTSLHRDQDQLTGLCATSLSDGSCMFPTTGYWFRPDLTRYLGLEGDYTRGTAAVQWEDSYALNSGLVLKPIAAVRGDLYTADMSSNGFTNYYAGFDPAQPTGFFEQGAIDVDDSGARGMATGALEARYPYLIETAHSTHVIEPIAQMIVRPDETRIGFLPNEDAQTLVFNTANLFALDKFSGYDRIEGGTRTNYGLRYAATLDSGYSLDAVIGQSYHLAGLNSYAQTDLSLVGYDSGLETDRSDYVTSLAFGTPIGLEIGTQMRLDEEDYELRRTDIYGSYAFARGNAQLTYTEIAAQPIYGSIEDRSQVTASGALTFAPNWTAFGALGYDIENDTLVEKTFGVGYADECFSLLVSYSDTVNRYSQDSNSTKLMFTLGLRTISDFSQSYDIGSNGS</sequence>
<comment type="subunit">
    <text evidence="1">Component of the lipopolysaccharide transport and assembly complex.</text>
</comment>
<dbReference type="GO" id="GO:0043165">
    <property type="term" value="P:Gram-negative-bacterium-type cell outer membrane assembly"/>
    <property type="evidence" value="ECO:0007669"/>
    <property type="project" value="UniProtKB-UniRule"/>
</dbReference>
<dbReference type="RefSeq" id="WP_183205293.1">
    <property type="nucleotide sequence ID" value="NZ_JAAAMM010000001.1"/>
</dbReference>
<dbReference type="InterPro" id="IPR050218">
    <property type="entry name" value="LptD"/>
</dbReference>
<organism evidence="4 5">
    <name type="scientific">Aurantimonas endophytica</name>
    <dbReference type="NCBI Taxonomy" id="1522175"/>
    <lineage>
        <taxon>Bacteria</taxon>
        <taxon>Pseudomonadati</taxon>
        <taxon>Pseudomonadota</taxon>
        <taxon>Alphaproteobacteria</taxon>
        <taxon>Hyphomicrobiales</taxon>
        <taxon>Aurantimonadaceae</taxon>
        <taxon>Aurantimonas</taxon>
    </lineage>
</organism>
<gene>
    <name evidence="1" type="primary">lptD</name>
    <name evidence="4" type="ORF">GGR03_000076</name>
</gene>
<proteinExistence type="inferred from homology"/>
<dbReference type="InterPro" id="IPR007543">
    <property type="entry name" value="LptD_C"/>
</dbReference>
<feature type="domain" description="LptD C-terminal" evidence="2">
    <location>
        <begin position="324"/>
        <end position="753"/>
    </location>
</feature>
<name>A0A7W6H9C4_9HYPH</name>
<protein>
    <recommendedName>
        <fullName evidence="1">LPS-assembly protein LptD</fullName>
    </recommendedName>
</protein>
<dbReference type="GO" id="GO:0015920">
    <property type="term" value="P:lipopolysaccharide transport"/>
    <property type="evidence" value="ECO:0007669"/>
    <property type="project" value="InterPro"/>
</dbReference>
<keyword evidence="1" id="KW-0998">Cell outer membrane</keyword>
<dbReference type="EMBL" id="JACIEM010000001">
    <property type="protein sequence ID" value="MBB4001029.1"/>
    <property type="molecule type" value="Genomic_DNA"/>
</dbReference>
<comment type="caution">
    <text evidence="4">The sequence shown here is derived from an EMBL/GenBank/DDBJ whole genome shotgun (WGS) entry which is preliminary data.</text>
</comment>
<dbReference type="Pfam" id="PF04453">
    <property type="entry name" value="LptD"/>
    <property type="match status" value="1"/>
</dbReference>
<dbReference type="PANTHER" id="PTHR30189">
    <property type="entry name" value="LPS-ASSEMBLY PROTEIN"/>
    <property type="match status" value="1"/>
</dbReference>
<dbReference type="Proteomes" id="UP000588647">
    <property type="component" value="Unassembled WGS sequence"/>
</dbReference>
<dbReference type="InterPro" id="IPR020889">
    <property type="entry name" value="LipoPS_assembly_LptD"/>
</dbReference>
<evidence type="ECO:0000259" key="2">
    <source>
        <dbReference type="Pfam" id="PF04453"/>
    </source>
</evidence>
<evidence type="ECO:0000313" key="5">
    <source>
        <dbReference type="Proteomes" id="UP000588647"/>
    </source>
</evidence>
<evidence type="ECO:0000259" key="3">
    <source>
        <dbReference type="Pfam" id="PF19838"/>
    </source>
</evidence>
<feature type="domain" description="LPS-assembly protein LptD central" evidence="3">
    <location>
        <begin position="211"/>
        <end position="277"/>
    </location>
</feature>
<keyword evidence="1" id="KW-0732">Signal</keyword>
<evidence type="ECO:0000313" key="4">
    <source>
        <dbReference type="EMBL" id="MBB4001029.1"/>
    </source>
</evidence>
<dbReference type="PANTHER" id="PTHR30189:SF1">
    <property type="entry name" value="LPS-ASSEMBLY PROTEIN LPTD"/>
    <property type="match status" value="1"/>
</dbReference>
<feature type="chain" id="PRO_5031639094" description="LPS-assembly protein LptD" evidence="1">
    <location>
        <begin position="41"/>
        <end position="827"/>
    </location>
</feature>
<dbReference type="HAMAP" id="MF_01411">
    <property type="entry name" value="LPS_assembly_LptD"/>
    <property type="match status" value="1"/>
</dbReference>
<evidence type="ECO:0000256" key="1">
    <source>
        <dbReference type="HAMAP-Rule" id="MF_01411"/>
    </source>
</evidence>
<accession>A0A7W6H9C4</accession>
<feature type="signal peptide" evidence="1">
    <location>
        <begin position="1"/>
        <end position="40"/>
    </location>
</feature>
<dbReference type="GO" id="GO:0009279">
    <property type="term" value="C:cell outer membrane"/>
    <property type="evidence" value="ECO:0007669"/>
    <property type="project" value="UniProtKB-SubCell"/>
</dbReference>
<dbReference type="InterPro" id="IPR045659">
    <property type="entry name" value="LptD_2"/>
</dbReference>
<dbReference type="GO" id="GO:1990351">
    <property type="term" value="C:transporter complex"/>
    <property type="evidence" value="ECO:0007669"/>
    <property type="project" value="TreeGrafter"/>
</dbReference>
<comment type="subcellular location">
    <subcellularLocation>
        <location evidence="1">Cell outer membrane</location>
    </subcellularLocation>
</comment>
<keyword evidence="5" id="KW-1185">Reference proteome</keyword>